<keyword evidence="3" id="KW-1185">Reference proteome</keyword>
<proteinExistence type="predicted"/>
<protein>
    <submittedName>
        <fullName evidence="2">Uncharacterized protein</fullName>
    </submittedName>
</protein>
<feature type="region of interest" description="Disordered" evidence="1">
    <location>
        <begin position="1"/>
        <end position="87"/>
    </location>
</feature>
<name>A0ABN8AYG1_CHISP</name>
<reference evidence="2" key="1">
    <citation type="submission" date="2021-12" db="EMBL/GenBank/DDBJ databases">
        <authorList>
            <person name="King R."/>
        </authorList>
    </citation>
    <scope>NUCLEOTIDE SEQUENCE</scope>
</reference>
<gene>
    <name evidence="2" type="ORF">CHILSU_LOCUS2933</name>
</gene>
<evidence type="ECO:0000313" key="2">
    <source>
        <dbReference type="EMBL" id="CAH0399768.1"/>
    </source>
</evidence>
<organism evidence="2 3">
    <name type="scientific">Chilo suppressalis</name>
    <name type="common">Asiatic rice borer moth</name>
    <dbReference type="NCBI Taxonomy" id="168631"/>
    <lineage>
        <taxon>Eukaryota</taxon>
        <taxon>Metazoa</taxon>
        <taxon>Ecdysozoa</taxon>
        <taxon>Arthropoda</taxon>
        <taxon>Hexapoda</taxon>
        <taxon>Insecta</taxon>
        <taxon>Pterygota</taxon>
        <taxon>Neoptera</taxon>
        <taxon>Endopterygota</taxon>
        <taxon>Lepidoptera</taxon>
        <taxon>Glossata</taxon>
        <taxon>Ditrysia</taxon>
        <taxon>Pyraloidea</taxon>
        <taxon>Crambidae</taxon>
        <taxon>Crambinae</taxon>
        <taxon>Chilo</taxon>
    </lineage>
</organism>
<accession>A0ABN8AYG1</accession>
<dbReference type="Proteomes" id="UP001153292">
    <property type="component" value="Chromosome 15"/>
</dbReference>
<sequence>MAPKGSNAQVIVETPKTADTRHRGFPATTLQQGEAGETWCKVVRKDKKTKKKAPVQGAEQSAQAAPTLSKKAAQPKRGDKLKKPKMKLPETAAVTLKLTPEAEDLGYTYTNVVEMARAAISLPTEEKADALASKLKETIAEYAEIERPNKTADLLISGLDDYGPLRSWWRW</sequence>
<evidence type="ECO:0000313" key="3">
    <source>
        <dbReference type="Proteomes" id="UP001153292"/>
    </source>
</evidence>
<dbReference type="EMBL" id="OU963908">
    <property type="protein sequence ID" value="CAH0399768.1"/>
    <property type="molecule type" value="Genomic_DNA"/>
</dbReference>
<evidence type="ECO:0000256" key="1">
    <source>
        <dbReference type="SAM" id="MobiDB-lite"/>
    </source>
</evidence>
<feature type="compositionally biased region" description="Basic residues" evidence="1">
    <location>
        <begin position="42"/>
        <end position="53"/>
    </location>
</feature>